<dbReference type="OrthoDB" id="10261640at2759"/>
<dbReference type="PRINTS" id="PR00320">
    <property type="entry name" value="GPROTEINBRPT"/>
</dbReference>
<keyword evidence="2" id="KW-0963">Cytoplasm</keyword>
<comment type="subcellular location">
    <subcellularLocation>
        <location evidence="1">Cytoplasm</location>
    </subcellularLocation>
</comment>
<organism evidence="7 8">
    <name type="scientific">Rhododendron simsii</name>
    <name type="common">Sims's rhododendron</name>
    <dbReference type="NCBI Taxonomy" id="118357"/>
    <lineage>
        <taxon>Eukaryota</taxon>
        <taxon>Viridiplantae</taxon>
        <taxon>Streptophyta</taxon>
        <taxon>Embryophyta</taxon>
        <taxon>Tracheophyta</taxon>
        <taxon>Spermatophyta</taxon>
        <taxon>Magnoliopsida</taxon>
        <taxon>eudicotyledons</taxon>
        <taxon>Gunneridae</taxon>
        <taxon>Pentapetalae</taxon>
        <taxon>asterids</taxon>
        <taxon>Ericales</taxon>
        <taxon>Ericaceae</taxon>
        <taxon>Ericoideae</taxon>
        <taxon>Rhodoreae</taxon>
        <taxon>Rhododendron</taxon>
    </lineage>
</organism>
<comment type="caution">
    <text evidence="7">The sequence shown here is derived from an EMBL/GenBank/DDBJ whole genome shotgun (WGS) entry which is preliminary data.</text>
</comment>
<dbReference type="CDD" id="cd00200">
    <property type="entry name" value="WD40"/>
    <property type="match status" value="1"/>
</dbReference>
<dbReference type="SMART" id="SM00320">
    <property type="entry name" value="WD40"/>
    <property type="match status" value="8"/>
</dbReference>
<evidence type="ECO:0000256" key="2">
    <source>
        <dbReference type="ARBA" id="ARBA00022490"/>
    </source>
</evidence>
<dbReference type="PROSITE" id="PS50082">
    <property type="entry name" value="WD_REPEATS_2"/>
    <property type="match status" value="6"/>
</dbReference>
<feature type="repeat" description="WD" evidence="5">
    <location>
        <begin position="188"/>
        <end position="229"/>
    </location>
</feature>
<dbReference type="InterPro" id="IPR019775">
    <property type="entry name" value="WD40_repeat_CS"/>
</dbReference>
<evidence type="ECO:0008006" key="9">
    <source>
        <dbReference type="Google" id="ProtNLM"/>
    </source>
</evidence>
<evidence type="ECO:0000256" key="4">
    <source>
        <dbReference type="ARBA" id="ARBA00022737"/>
    </source>
</evidence>
<keyword evidence="4" id="KW-0677">Repeat</keyword>
<dbReference type="InterPro" id="IPR020472">
    <property type="entry name" value="WD40_PAC1"/>
</dbReference>
<dbReference type="Proteomes" id="UP000626092">
    <property type="component" value="Unassembled WGS sequence"/>
</dbReference>
<feature type="repeat" description="WD" evidence="5">
    <location>
        <begin position="449"/>
        <end position="486"/>
    </location>
</feature>
<dbReference type="PROSITE" id="PS50294">
    <property type="entry name" value="WD_REPEATS_REGION"/>
    <property type="match status" value="6"/>
</dbReference>
<gene>
    <name evidence="7" type="ORF">RHSIM_Rhsim06G0087400</name>
</gene>
<sequence>MNAPANDEEDHGEVFLDETDALQVITIDDQDLPEADEELGSDGEAIDIRDADGEQRSDGESMGIEFSPFLHFYSHCCRKLYEDISLFLDAKVVGEKLCCVMGMHDGGLEDAVRRWSNELLALQSYQLCPSFTPCYSKPGTLCGILVGVVGELYTVACSPTDGTLVATGGGDDKGFLWRIGEGDWAFQLQGHENSVCSLAFSTDGQLLASGSLDGIVQIWDINSRNLKCTLEGPGGGIEWVRWHPRGHLVLAGSEDSTVWMWNADKSSFLNMFSGHGSSVTCGDFTPDGKTICTGSDDTTLRIWNPRSGENIHVVRGHPYHTDGLTCLTITSDSTLALTGSKDSSVHIVNITTGKIVEFHPQVVSSLTAHSDSIECVGLAKSSPWAATGGMDQKLIVWDLQHSLPRCTCEHEEGVACLSWLGSSKYVATGGVDGKVRVWDSLSGDCVRIYSGHSDAIQSLAVSANGEFLVSVSIDGTARVFEIAEFE</sequence>
<dbReference type="AlphaFoldDB" id="A0A834H5E2"/>
<dbReference type="PANTHER" id="PTHR19857:SF8">
    <property type="entry name" value="ANGIO-ASSOCIATED MIGRATORY CELL PROTEIN"/>
    <property type="match status" value="1"/>
</dbReference>
<dbReference type="Gene3D" id="2.130.10.10">
    <property type="entry name" value="YVTN repeat-like/Quinoprotein amine dehydrogenase"/>
    <property type="match status" value="1"/>
</dbReference>
<feature type="region of interest" description="Disordered" evidence="6">
    <location>
        <begin position="29"/>
        <end position="48"/>
    </location>
</feature>
<evidence type="ECO:0000256" key="5">
    <source>
        <dbReference type="PROSITE-ProRule" id="PRU00221"/>
    </source>
</evidence>
<dbReference type="GO" id="GO:0005737">
    <property type="term" value="C:cytoplasm"/>
    <property type="evidence" value="ECO:0007669"/>
    <property type="project" value="UniProtKB-SubCell"/>
</dbReference>
<evidence type="ECO:0000256" key="6">
    <source>
        <dbReference type="SAM" id="MobiDB-lite"/>
    </source>
</evidence>
<proteinExistence type="predicted"/>
<evidence type="ECO:0000256" key="3">
    <source>
        <dbReference type="ARBA" id="ARBA00022574"/>
    </source>
</evidence>
<dbReference type="Pfam" id="PF00400">
    <property type="entry name" value="WD40"/>
    <property type="match status" value="7"/>
</dbReference>
<evidence type="ECO:0000313" key="7">
    <source>
        <dbReference type="EMBL" id="KAF7141763.1"/>
    </source>
</evidence>
<dbReference type="InterPro" id="IPR001680">
    <property type="entry name" value="WD40_rpt"/>
</dbReference>
<name>A0A834H5E2_RHOSS</name>
<dbReference type="EMBL" id="WJXA01000006">
    <property type="protein sequence ID" value="KAF7141763.1"/>
    <property type="molecule type" value="Genomic_DNA"/>
</dbReference>
<feature type="repeat" description="WD" evidence="5">
    <location>
        <begin position="230"/>
        <end position="271"/>
    </location>
</feature>
<evidence type="ECO:0000256" key="1">
    <source>
        <dbReference type="ARBA" id="ARBA00004496"/>
    </source>
</evidence>
<dbReference type="PROSITE" id="PS00678">
    <property type="entry name" value="WD_REPEATS_1"/>
    <property type="match status" value="2"/>
</dbReference>
<dbReference type="InterPro" id="IPR036322">
    <property type="entry name" value="WD40_repeat_dom_sf"/>
</dbReference>
<dbReference type="InterPro" id="IPR051179">
    <property type="entry name" value="WD_repeat_multifunction"/>
</dbReference>
<feature type="repeat" description="WD" evidence="5">
    <location>
        <begin position="272"/>
        <end position="313"/>
    </location>
</feature>
<feature type="repeat" description="WD" evidence="5">
    <location>
        <begin position="407"/>
        <end position="448"/>
    </location>
</feature>
<reference evidence="7" key="1">
    <citation type="submission" date="2019-11" db="EMBL/GenBank/DDBJ databases">
        <authorList>
            <person name="Liu Y."/>
            <person name="Hou J."/>
            <person name="Li T.-Q."/>
            <person name="Guan C.-H."/>
            <person name="Wu X."/>
            <person name="Wu H.-Z."/>
            <person name="Ling F."/>
            <person name="Zhang R."/>
            <person name="Shi X.-G."/>
            <person name="Ren J.-P."/>
            <person name="Chen E.-F."/>
            <person name="Sun J.-M."/>
        </authorList>
    </citation>
    <scope>NUCLEOTIDE SEQUENCE</scope>
    <source>
        <strain evidence="7">Adult_tree_wgs_1</strain>
        <tissue evidence="7">Leaves</tissue>
    </source>
</reference>
<dbReference type="PANTHER" id="PTHR19857">
    <property type="entry name" value="MITOCHONDRIAL DIVISION PROTEIN 1-RELATED"/>
    <property type="match status" value="1"/>
</dbReference>
<feature type="compositionally biased region" description="Acidic residues" evidence="6">
    <location>
        <begin position="29"/>
        <end position="45"/>
    </location>
</feature>
<feature type="repeat" description="WD" evidence="5">
    <location>
        <begin position="366"/>
        <end position="400"/>
    </location>
</feature>
<dbReference type="SUPFAM" id="SSF50978">
    <property type="entry name" value="WD40 repeat-like"/>
    <property type="match status" value="1"/>
</dbReference>
<keyword evidence="3 5" id="KW-0853">WD repeat</keyword>
<protein>
    <recommendedName>
        <fullName evidence="9">Angio-associated migratory cell protein</fullName>
    </recommendedName>
</protein>
<dbReference type="InterPro" id="IPR015943">
    <property type="entry name" value="WD40/YVTN_repeat-like_dom_sf"/>
</dbReference>
<evidence type="ECO:0000313" key="8">
    <source>
        <dbReference type="Proteomes" id="UP000626092"/>
    </source>
</evidence>
<keyword evidence="8" id="KW-1185">Reference proteome</keyword>
<accession>A0A834H5E2</accession>
<dbReference type="FunFam" id="2.130.10.10:FF:000074">
    <property type="entry name" value="Angio-associated migratory cell protein-like protein"/>
    <property type="match status" value="1"/>
</dbReference>